<comment type="caution">
    <text evidence="1">The sequence shown here is derived from an EMBL/GenBank/DDBJ whole genome shotgun (WGS) entry which is preliminary data.</text>
</comment>
<keyword evidence="2" id="KW-1185">Reference proteome</keyword>
<dbReference type="Proteomes" id="UP000265742">
    <property type="component" value="Unassembled WGS sequence"/>
</dbReference>
<evidence type="ECO:0000313" key="1">
    <source>
        <dbReference type="EMBL" id="RIX28650.1"/>
    </source>
</evidence>
<dbReference type="Gene3D" id="3.40.50.720">
    <property type="entry name" value="NAD(P)-binding Rossmann-like Domain"/>
    <property type="match status" value="1"/>
</dbReference>
<dbReference type="AlphaFoldDB" id="A0A3A1TY10"/>
<sequence>MDVHLVDKRDATQEARASGFRVTVLEPGRVTSYNIDRATVAEAQLWAIQHRGSRGYALAARIDGPQGVDLVWLTAPPEALA</sequence>
<reference evidence="2" key="1">
    <citation type="submission" date="2018-09" db="EMBL/GenBank/DDBJ databases">
        <authorList>
            <person name="Kim I."/>
        </authorList>
    </citation>
    <scope>NUCLEOTIDE SEQUENCE [LARGE SCALE GENOMIC DNA]</scope>
    <source>
        <strain evidence="2">DD4a</strain>
    </source>
</reference>
<proteinExistence type="predicted"/>
<gene>
    <name evidence="1" type="ORF">D1781_14700</name>
</gene>
<dbReference type="EMBL" id="QXTG01000002">
    <property type="protein sequence ID" value="RIX28650.1"/>
    <property type="molecule type" value="Genomic_DNA"/>
</dbReference>
<organism evidence="1 2">
    <name type="scientific">Amnibacterium setariae</name>
    <dbReference type="NCBI Taxonomy" id="2306585"/>
    <lineage>
        <taxon>Bacteria</taxon>
        <taxon>Bacillati</taxon>
        <taxon>Actinomycetota</taxon>
        <taxon>Actinomycetes</taxon>
        <taxon>Micrococcales</taxon>
        <taxon>Microbacteriaceae</taxon>
        <taxon>Amnibacterium</taxon>
    </lineage>
</organism>
<protein>
    <submittedName>
        <fullName evidence="1">Uncharacterized protein</fullName>
    </submittedName>
</protein>
<evidence type="ECO:0000313" key="2">
    <source>
        <dbReference type="Proteomes" id="UP000265742"/>
    </source>
</evidence>
<name>A0A3A1TY10_9MICO</name>
<accession>A0A3A1TY10</accession>